<dbReference type="Proteomes" id="UP001303889">
    <property type="component" value="Unassembled WGS sequence"/>
</dbReference>
<organism evidence="2 3">
    <name type="scientific">Staphylotrichum tortipilum</name>
    <dbReference type="NCBI Taxonomy" id="2831512"/>
    <lineage>
        <taxon>Eukaryota</taxon>
        <taxon>Fungi</taxon>
        <taxon>Dikarya</taxon>
        <taxon>Ascomycota</taxon>
        <taxon>Pezizomycotina</taxon>
        <taxon>Sordariomycetes</taxon>
        <taxon>Sordariomycetidae</taxon>
        <taxon>Sordariales</taxon>
        <taxon>Chaetomiaceae</taxon>
        <taxon>Staphylotrichum</taxon>
    </lineage>
</organism>
<gene>
    <name evidence="2" type="ORF">C8A05DRAFT_36908</name>
</gene>
<dbReference type="InterPro" id="IPR040090">
    <property type="entry name" value="TXNDC16"/>
</dbReference>
<evidence type="ECO:0000313" key="2">
    <source>
        <dbReference type="EMBL" id="KAK3899473.1"/>
    </source>
</evidence>
<feature type="signal peptide" evidence="1">
    <location>
        <begin position="1"/>
        <end position="19"/>
    </location>
</feature>
<evidence type="ECO:0008006" key="4">
    <source>
        <dbReference type="Google" id="ProtNLM"/>
    </source>
</evidence>
<dbReference type="PANTHER" id="PTHR22699:SF1">
    <property type="entry name" value="THIOREDOXIN DOMAIN-CONTAINING PROTEIN 16"/>
    <property type="match status" value="1"/>
</dbReference>
<evidence type="ECO:0000256" key="1">
    <source>
        <dbReference type="SAM" id="SignalP"/>
    </source>
</evidence>
<dbReference type="Gene3D" id="3.40.30.10">
    <property type="entry name" value="Glutaredoxin"/>
    <property type="match status" value="3"/>
</dbReference>
<dbReference type="CDD" id="cd02981">
    <property type="entry name" value="PDI_b_family"/>
    <property type="match status" value="1"/>
</dbReference>
<dbReference type="AlphaFoldDB" id="A0AAN6MG43"/>
<keyword evidence="1" id="KW-0732">Signal</keyword>
<accession>A0AAN6MG43</accession>
<reference evidence="2" key="1">
    <citation type="journal article" date="2023" name="Mol. Phylogenet. Evol.">
        <title>Genome-scale phylogeny and comparative genomics of the fungal order Sordariales.</title>
        <authorList>
            <person name="Hensen N."/>
            <person name="Bonometti L."/>
            <person name="Westerberg I."/>
            <person name="Brannstrom I.O."/>
            <person name="Guillou S."/>
            <person name="Cros-Aarteil S."/>
            <person name="Calhoun S."/>
            <person name="Haridas S."/>
            <person name="Kuo A."/>
            <person name="Mondo S."/>
            <person name="Pangilinan J."/>
            <person name="Riley R."/>
            <person name="LaButti K."/>
            <person name="Andreopoulos B."/>
            <person name="Lipzen A."/>
            <person name="Chen C."/>
            <person name="Yan M."/>
            <person name="Daum C."/>
            <person name="Ng V."/>
            <person name="Clum A."/>
            <person name="Steindorff A."/>
            <person name="Ohm R.A."/>
            <person name="Martin F."/>
            <person name="Silar P."/>
            <person name="Natvig D.O."/>
            <person name="Lalanne C."/>
            <person name="Gautier V."/>
            <person name="Ament-Velasquez S.L."/>
            <person name="Kruys A."/>
            <person name="Hutchinson M.I."/>
            <person name="Powell A.J."/>
            <person name="Barry K."/>
            <person name="Miller A.N."/>
            <person name="Grigoriev I.V."/>
            <person name="Debuchy R."/>
            <person name="Gladieux P."/>
            <person name="Hiltunen Thoren M."/>
            <person name="Johannesson H."/>
        </authorList>
    </citation>
    <scope>NUCLEOTIDE SEQUENCE</scope>
    <source>
        <strain evidence="2">CBS 103.79</strain>
    </source>
</reference>
<dbReference type="SUPFAM" id="SSF52833">
    <property type="entry name" value="Thioredoxin-like"/>
    <property type="match status" value="3"/>
</dbReference>
<dbReference type="InterPro" id="IPR036249">
    <property type="entry name" value="Thioredoxin-like_sf"/>
</dbReference>
<dbReference type="PANTHER" id="PTHR22699">
    <property type="entry name" value="THIOREDOXIN DOMAIN-CONTAINING PROTEIN 16"/>
    <property type="match status" value="1"/>
</dbReference>
<sequence>MRAGSVLLLLLWGTRVVSAWEHVSSGELKRVVEIGKPVLVAFVKPEEPASAALEEEWLSAAASINNNSQQQQLLSIDCSLPDSDCAAQQHIKPYPSILLLQLNKPVATYRGLRRGDSFLNFFARRTRTPFVVEGLDTAALAAFKGADEMVFVAYLDLDTDRELAGVFEDVARGYRDEFSFGMVGDAEVTRKMGVSTPAVVCYRLGEVDGVKLEGRFGVGGLGRWVEAVSRDAIEESTVLNWGRNMEDGWPIVYVFGSTASERQKLRKNLYTLAQSHDSFTWVVVDPFQFPNWMDRLGRDIFPAVAAYRPSGDRVYSYPKRQAFTSDLVEQWLLEVQEDHIKHWTPPVKGESTSHDEL</sequence>
<keyword evidence="3" id="KW-1185">Reference proteome</keyword>
<evidence type="ECO:0000313" key="3">
    <source>
        <dbReference type="Proteomes" id="UP001303889"/>
    </source>
</evidence>
<comment type="caution">
    <text evidence="2">The sequence shown here is derived from an EMBL/GenBank/DDBJ whole genome shotgun (WGS) entry which is preliminary data.</text>
</comment>
<protein>
    <recommendedName>
        <fullName evidence="4">Thioredoxin domain-containing protein</fullName>
    </recommendedName>
</protein>
<proteinExistence type="predicted"/>
<name>A0AAN6MG43_9PEZI</name>
<reference evidence="2" key="2">
    <citation type="submission" date="2023-05" db="EMBL/GenBank/DDBJ databases">
        <authorList>
            <consortium name="Lawrence Berkeley National Laboratory"/>
            <person name="Steindorff A."/>
            <person name="Hensen N."/>
            <person name="Bonometti L."/>
            <person name="Westerberg I."/>
            <person name="Brannstrom I.O."/>
            <person name="Guillou S."/>
            <person name="Cros-Aarteil S."/>
            <person name="Calhoun S."/>
            <person name="Haridas S."/>
            <person name="Kuo A."/>
            <person name="Mondo S."/>
            <person name="Pangilinan J."/>
            <person name="Riley R."/>
            <person name="Labutti K."/>
            <person name="Andreopoulos B."/>
            <person name="Lipzen A."/>
            <person name="Chen C."/>
            <person name="Yanf M."/>
            <person name="Daum C."/>
            <person name="Ng V."/>
            <person name="Clum A."/>
            <person name="Ohm R."/>
            <person name="Martin F."/>
            <person name="Silar P."/>
            <person name="Natvig D."/>
            <person name="Lalanne C."/>
            <person name="Gautier V."/>
            <person name="Ament-Velasquez S.L."/>
            <person name="Kruys A."/>
            <person name="Hutchinson M.I."/>
            <person name="Powell A.J."/>
            <person name="Barry K."/>
            <person name="Miller A.N."/>
            <person name="Grigoriev I.V."/>
            <person name="Debuchy R."/>
            <person name="Gladieux P."/>
            <person name="Thoren M.H."/>
            <person name="Johannesson H."/>
        </authorList>
    </citation>
    <scope>NUCLEOTIDE SEQUENCE</scope>
    <source>
        <strain evidence="2">CBS 103.79</strain>
    </source>
</reference>
<feature type="chain" id="PRO_5042819648" description="Thioredoxin domain-containing protein" evidence="1">
    <location>
        <begin position="20"/>
        <end position="357"/>
    </location>
</feature>
<dbReference type="EMBL" id="MU855780">
    <property type="protein sequence ID" value="KAK3899473.1"/>
    <property type="molecule type" value="Genomic_DNA"/>
</dbReference>
<dbReference type="Pfam" id="PF13848">
    <property type="entry name" value="Thioredoxin_6"/>
    <property type="match status" value="1"/>
</dbReference>